<dbReference type="RefSeq" id="WP_053938296.1">
    <property type="nucleotide sequence ID" value="NZ_LAQT01000010.1"/>
</dbReference>
<dbReference type="GO" id="GO:0016740">
    <property type="term" value="F:transferase activity"/>
    <property type="evidence" value="ECO:0007669"/>
    <property type="project" value="UniProtKB-KW"/>
</dbReference>
<name>A0A0N0GMV4_9NEIS</name>
<dbReference type="CDD" id="cd02511">
    <property type="entry name" value="Beta4Glucosyltransferase"/>
    <property type="match status" value="1"/>
</dbReference>
<gene>
    <name evidence="3" type="ORF">WG78_13220</name>
</gene>
<evidence type="ECO:0000313" key="3">
    <source>
        <dbReference type="EMBL" id="KPC52022.1"/>
    </source>
</evidence>
<keyword evidence="4" id="KW-1185">Reference proteome</keyword>
<dbReference type="Gene3D" id="3.90.550.10">
    <property type="entry name" value="Spore Coat Polysaccharide Biosynthesis Protein SpsA, Chain A"/>
    <property type="match status" value="1"/>
</dbReference>
<proteinExistence type="inferred from homology"/>
<dbReference type="PANTHER" id="PTHR43630:SF2">
    <property type="entry name" value="GLYCOSYLTRANSFERASE"/>
    <property type="match status" value="1"/>
</dbReference>
<organism evidence="3 4">
    <name type="scientific">Amantichitinum ursilacus</name>
    <dbReference type="NCBI Taxonomy" id="857265"/>
    <lineage>
        <taxon>Bacteria</taxon>
        <taxon>Pseudomonadati</taxon>
        <taxon>Pseudomonadota</taxon>
        <taxon>Betaproteobacteria</taxon>
        <taxon>Neisseriales</taxon>
        <taxon>Chitinibacteraceae</taxon>
        <taxon>Amantichitinum</taxon>
    </lineage>
</organism>
<evidence type="ECO:0000256" key="1">
    <source>
        <dbReference type="ARBA" id="ARBA00038494"/>
    </source>
</evidence>
<sequence length="251" mass="27860">MPTLGVALITKNAAAHLAPCLQAVAWADRIVVLDSGSTDATLEIARAHGAEVHINAQWPGFGPQKNRVLALLDTDWILAIDADEVVSPQLAASVQQRVANTTTAGDVYSLSRLSNYCGRWMKHSGWYPDHVARLFRRGSAHYSDDLIHERLVYSGPAPALAGELLHYSFDNLDQVLDKVNRYSAAGAEQRLQRGQRASLGKAVFKGFWTFVRTYFFKAGFLDGREGFILAVSNAEGAYYRYLKLMYLQERP</sequence>
<dbReference type="InterPro" id="IPR029044">
    <property type="entry name" value="Nucleotide-diphossugar_trans"/>
</dbReference>
<dbReference type="PANTHER" id="PTHR43630">
    <property type="entry name" value="POLY-BETA-1,6-N-ACETYL-D-GLUCOSAMINE SYNTHASE"/>
    <property type="match status" value="1"/>
</dbReference>
<feature type="domain" description="Glycosyltransferase 2-like" evidence="2">
    <location>
        <begin position="6"/>
        <end position="125"/>
    </location>
</feature>
<dbReference type="EMBL" id="LAQT01000010">
    <property type="protein sequence ID" value="KPC52022.1"/>
    <property type="molecule type" value="Genomic_DNA"/>
</dbReference>
<evidence type="ECO:0000313" key="4">
    <source>
        <dbReference type="Proteomes" id="UP000037939"/>
    </source>
</evidence>
<keyword evidence="3" id="KW-0808">Transferase</keyword>
<dbReference type="STRING" id="857265.WG78_13220"/>
<dbReference type="AlphaFoldDB" id="A0A0N0GMV4"/>
<comment type="caution">
    <text evidence="3">The sequence shown here is derived from an EMBL/GenBank/DDBJ whole genome shotgun (WGS) entry which is preliminary data.</text>
</comment>
<dbReference type="Pfam" id="PF00535">
    <property type="entry name" value="Glycos_transf_2"/>
    <property type="match status" value="1"/>
</dbReference>
<dbReference type="InterPro" id="IPR001173">
    <property type="entry name" value="Glyco_trans_2-like"/>
</dbReference>
<dbReference type="Proteomes" id="UP000037939">
    <property type="component" value="Unassembled WGS sequence"/>
</dbReference>
<protein>
    <submittedName>
        <fullName evidence="3">Glycosyl transferase family 2</fullName>
    </submittedName>
</protein>
<accession>A0A0N0GMV4</accession>
<reference evidence="3 4" key="1">
    <citation type="submission" date="2015-07" db="EMBL/GenBank/DDBJ databases">
        <title>Draft genome sequence of the Amantichitinum ursilacus IGB-41, a new chitin-degrading bacterium.</title>
        <authorList>
            <person name="Kirstahler P."/>
            <person name="Guenther M."/>
            <person name="Grumaz C."/>
            <person name="Rupp S."/>
            <person name="Zibek S."/>
            <person name="Sohn K."/>
        </authorList>
    </citation>
    <scope>NUCLEOTIDE SEQUENCE [LARGE SCALE GENOMIC DNA]</scope>
    <source>
        <strain evidence="3 4">IGB-41</strain>
    </source>
</reference>
<comment type="similarity">
    <text evidence="1">Belongs to the glycosyltransferase 2 family. WaaE/KdtX subfamily.</text>
</comment>
<evidence type="ECO:0000259" key="2">
    <source>
        <dbReference type="Pfam" id="PF00535"/>
    </source>
</evidence>
<dbReference type="SUPFAM" id="SSF53448">
    <property type="entry name" value="Nucleotide-diphospho-sugar transferases"/>
    <property type="match status" value="1"/>
</dbReference>